<reference evidence="7" key="1">
    <citation type="submission" date="2018-11" db="EMBL/GenBank/DDBJ databases">
        <authorList>
            <person name="Alioto T."/>
            <person name="Alioto T."/>
        </authorList>
    </citation>
    <scope>NUCLEOTIDE SEQUENCE</scope>
</reference>
<dbReference type="PROSITE" id="PS50157">
    <property type="entry name" value="ZINC_FINGER_C2H2_2"/>
    <property type="match status" value="2"/>
</dbReference>
<dbReference type="EMBL" id="UYJE01000385">
    <property type="protein sequence ID" value="VDH92814.1"/>
    <property type="molecule type" value="Genomic_DNA"/>
</dbReference>
<feature type="domain" description="C2H2-type" evidence="6">
    <location>
        <begin position="48"/>
        <end position="76"/>
    </location>
</feature>
<keyword evidence="2" id="KW-0677">Repeat</keyword>
<dbReference type="Proteomes" id="UP000596742">
    <property type="component" value="Unassembled WGS sequence"/>
</dbReference>
<evidence type="ECO:0000256" key="5">
    <source>
        <dbReference type="PROSITE-ProRule" id="PRU00042"/>
    </source>
</evidence>
<dbReference type="PANTHER" id="PTHR24379:SF121">
    <property type="entry name" value="C2H2-TYPE DOMAIN-CONTAINING PROTEIN"/>
    <property type="match status" value="1"/>
</dbReference>
<evidence type="ECO:0000256" key="3">
    <source>
        <dbReference type="ARBA" id="ARBA00022771"/>
    </source>
</evidence>
<keyword evidence="4" id="KW-0862">Zinc</keyword>
<dbReference type="Gene3D" id="3.30.160.60">
    <property type="entry name" value="Classic Zinc Finger"/>
    <property type="match status" value="2"/>
</dbReference>
<keyword evidence="8" id="KW-1185">Reference proteome</keyword>
<dbReference type="PANTHER" id="PTHR24379">
    <property type="entry name" value="KRAB AND ZINC FINGER DOMAIN-CONTAINING"/>
    <property type="match status" value="1"/>
</dbReference>
<protein>
    <recommendedName>
        <fullName evidence="6">C2H2-type domain-containing protein</fullName>
    </recommendedName>
</protein>
<accession>A0A8B6BNM0</accession>
<evidence type="ECO:0000256" key="2">
    <source>
        <dbReference type="ARBA" id="ARBA00022737"/>
    </source>
</evidence>
<evidence type="ECO:0000313" key="7">
    <source>
        <dbReference type="EMBL" id="VDH92814.1"/>
    </source>
</evidence>
<dbReference type="FunFam" id="3.30.160.60:FF:000303">
    <property type="entry name" value="Zinc finger protein 41"/>
    <property type="match status" value="1"/>
</dbReference>
<dbReference type="PROSITE" id="PS00028">
    <property type="entry name" value="ZINC_FINGER_C2H2_1"/>
    <property type="match status" value="2"/>
</dbReference>
<comment type="caution">
    <text evidence="7">The sequence shown here is derived from an EMBL/GenBank/DDBJ whole genome shotgun (WGS) entry which is preliminary data.</text>
</comment>
<evidence type="ECO:0000259" key="6">
    <source>
        <dbReference type="PROSITE" id="PS50157"/>
    </source>
</evidence>
<dbReference type="GO" id="GO:1990837">
    <property type="term" value="F:sequence-specific double-stranded DNA binding"/>
    <property type="evidence" value="ECO:0007669"/>
    <property type="project" value="UniProtKB-ARBA"/>
</dbReference>
<evidence type="ECO:0000256" key="1">
    <source>
        <dbReference type="ARBA" id="ARBA00022723"/>
    </source>
</evidence>
<evidence type="ECO:0000313" key="8">
    <source>
        <dbReference type="Proteomes" id="UP000596742"/>
    </source>
</evidence>
<dbReference type="InterPro" id="IPR036236">
    <property type="entry name" value="Znf_C2H2_sf"/>
</dbReference>
<sequence length="196" mass="23322">MESKVRVSKHHRQSKQHEMYKCDICGKNFGRKYNLERHILRHKDDDLFQCNECGVLFSRKDSLQRHLEQVHNKTGEVFKRKISTENSATKKRRLTKKDKPDRFYDLRIVSERNLPKFRTKSTAYKVSFKDIEVRGLPQILQMLQLLFQSLIKDMTEFMKTDDLIRMSIQCPELDFPITIPFMKVAQLSAETIAKRN</sequence>
<evidence type="ECO:0000256" key="4">
    <source>
        <dbReference type="ARBA" id="ARBA00022833"/>
    </source>
</evidence>
<dbReference type="SMART" id="SM00355">
    <property type="entry name" value="ZnF_C2H2"/>
    <property type="match status" value="2"/>
</dbReference>
<proteinExistence type="predicted"/>
<feature type="domain" description="C2H2-type" evidence="6">
    <location>
        <begin position="20"/>
        <end position="47"/>
    </location>
</feature>
<dbReference type="Pfam" id="PF00096">
    <property type="entry name" value="zf-C2H2"/>
    <property type="match status" value="2"/>
</dbReference>
<keyword evidence="1" id="KW-0479">Metal-binding</keyword>
<dbReference type="GO" id="GO:0008270">
    <property type="term" value="F:zinc ion binding"/>
    <property type="evidence" value="ECO:0007669"/>
    <property type="project" value="UniProtKB-KW"/>
</dbReference>
<keyword evidence="3 5" id="KW-0863">Zinc-finger</keyword>
<dbReference type="AlphaFoldDB" id="A0A8B6BNM0"/>
<dbReference type="OrthoDB" id="6137041at2759"/>
<organism evidence="7 8">
    <name type="scientific">Mytilus galloprovincialis</name>
    <name type="common">Mediterranean mussel</name>
    <dbReference type="NCBI Taxonomy" id="29158"/>
    <lineage>
        <taxon>Eukaryota</taxon>
        <taxon>Metazoa</taxon>
        <taxon>Spiralia</taxon>
        <taxon>Lophotrochozoa</taxon>
        <taxon>Mollusca</taxon>
        <taxon>Bivalvia</taxon>
        <taxon>Autobranchia</taxon>
        <taxon>Pteriomorphia</taxon>
        <taxon>Mytilida</taxon>
        <taxon>Mytiloidea</taxon>
        <taxon>Mytilidae</taxon>
        <taxon>Mytilinae</taxon>
        <taxon>Mytilus</taxon>
    </lineage>
</organism>
<dbReference type="InterPro" id="IPR013087">
    <property type="entry name" value="Znf_C2H2_type"/>
</dbReference>
<dbReference type="SUPFAM" id="SSF57667">
    <property type="entry name" value="beta-beta-alpha zinc fingers"/>
    <property type="match status" value="1"/>
</dbReference>
<name>A0A8B6BNM0_MYTGA</name>
<gene>
    <name evidence="7" type="ORF">MGAL_10B068199</name>
</gene>